<protein>
    <recommendedName>
        <fullName evidence="3">Ribosomal protein S10</fullName>
    </recommendedName>
</protein>
<dbReference type="Proteomes" id="UP001054945">
    <property type="component" value="Unassembled WGS sequence"/>
</dbReference>
<dbReference type="EMBL" id="BPLR01019761">
    <property type="protein sequence ID" value="GIX71530.1"/>
    <property type="molecule type" value="Genomic_DNA"/>
</dbReference>
<evidence type="ECO:0000313" key="2">
    <source>
        <dbReference type="Proteomes" id="UP001054945"/>
    </source>
</evidence>
<gene>
    <name evidence="1" type="ORF">CEXT_6751</name>
</gene>
<sequence>MFYFAGIREQTRNLCVAGVWLADRRLRHRLAKTCGHSITISLNQPTEDHNKKFISSQQKTLSRGRITQGIPIRVRFDGMEPIRPVSIESELTLDPFKSDSIPNVKVITYFRYSITINLNQPTEDHNKKFISSQRKTLSRGRITQGIPTRVRFDGMEPIRPVSIESGISSRRFMKDTGY</sequence>
<evidence type="ECO:0000313" key="1">
    <source>
        <dbReference type="EMBL" id="GIX71530.1"/>
    </source>
</evidence>
<proteinExistence type="predicted"/>
<evidence type="ECO:0008006" key="3">
    <source>
        <dbReference type="Google" id="ProtNLM"/>
    </source>
</evidence>
<comment type="caution">
    <text evidence="1">The sequence shown here is derived from an EMBL/GenBank/DDBJ whole genome shotgun (WGS) entry which is preliminary data.</text>
</comment>
<reference evidence="1 2" key="1">
    <citation type="submission" date="2021-06" db="EMBL/GenBank/DDBJ databases">
        <title>Caerostris extrusa draft genome.</title>
        <authorList>
            <person name="Kono N."/>
            <person name="Arakawa K."/>
        </authorList>
    </citation>
    <scope>NUCLEOTIDE SEQUENCE [LARGE SCALE GENOMIC DNA]</scope>
</reference>
<dbReference type="AlphaFoldDB" id="A0AAV4MGV8"/>
<keyword evidence="2" id="KW-1185">Reference proteome</keyword>
<accession>A0AAV4MGV8</accession>
<organism evidence="1 2">
    <name type="scientific">Caerostris extrusa</name>
    <name type="common">Bark spider</name>
    <name type="synonym">Caerostris bankana</name>
    <dbReference type="NCBI Taxonomy" id="172846"/>
    <lineage>
        <taxon>Eukaryota</taxon>
        <taxon>Metazoa</taxon>
        <taxon>Ecdysozoa</taxon>
        <taxon>Arthropoda</taxon>
        <taxon>Chelicerata</taxon>
        <taxon>Arachnida</taxon>
        <taxon>Araneae</taxon>
        <taxon>Araneomorphae</taxon>
        <taxon>Entelegynae</taxon>
        <taxon>Araneoidea</taxon>
        <taxon>Araneidae</taxon>
        <taxon>Caerostris</taxon>
    </lineage>
</organism>
<name>A0AAV4MGV8_CAEEX</name>